<reference evidence="1" key="3">
    <citation type="submission" date="2022-01" db="UniProtKB">
        <authorList>
            <consortium name="EnsemblPlants"/>
        </authorList>
    </citation>
    <scope>IDENTIFICATION</scope>
    <source>
        <strain evidence="1">subsp. vulgare</strain>
    </source>
</reference>
<organism evidence="1 2">
    <name type="scientific">Hordeum vulgare subsp. vulgare</name>
    <name type="common">Domesticated barley</name>
    <dbReference type="NCBI Taxonomy" id="112509"/>
    <lineage>
        <taxon>Eukaryota</taxon>
        <taxon>Viridiplantae</taxon>
        <taxon>Streptophyta</taxon>
        <taxon>Embryophyta</taxon>
        <taxon>Tracheophyta</taxon>
        <taxon>Spermatophyta</taxon>
        <taxon>Magnoliopsida</taxon>
        <taxon>Liliopsida</taxon>
        <taxon>Poales</taxon>
        <taxon>Poaceae</taxon>
        <taxon>BOP clade</taxon>
        <taxon>Pooideae</taxon>
        <taxon>Triticodae</taxon>
        <taxon>Triticeae</taxon>
        <taxon>Hordeinae</taxon>
        <taxon>Hordeum</taxon>
    </lineage>
</organism>
<dbReference type="AlphaFoldDB" id="A0A8I6XYT3"/>
<dbReference type="Gramene" id="HORVU.MOREX.r3.5HG0453240.1">
    <property type="protein sequence ID" value="HORVU.MOREX.r3.5HG0453240.1.CDS1"/>
    <property type="gene ID" value="HORVU.MOREX.r3.5HG0453240"/>
</dbReference>
<reference evidence="2" key="1">
    <citation type="journal article" date="2012" name="Nature">
        <title>A physical, genetic and functional sequence assembly of the barley genome.</title>
        <authorList>
            <consortium name="The International Barley Genome Sequencing Consortium"/>
            <person name="Mayer K.F."/>
            <person name="Waugh R."/>
            <person name="Brown J.W."/>
            <person name="Schulman A."/>
            <person name="Langridge P."/>
            <person name="Platzer M."/>
            <person name="Fincher G.B."/>
            <person name="Muehlbauer G.J."/>
            <person name="Sato K."/>
            <person name="Close T.J."/>
            <person name="Wise R.P."/>
            <person name="Stein N."/>
        </authorList>
    </citation>
    <scope>NUCLEOTIDE SEQUENCE [LARGE SCALE GENOMIC DNA]</scope>
    <source>
        <strain evidence="2">cv. Morex</strain>
    </source>
</reference>
<protein>
    <submittedName>
        <fullName evidence="1">Uncharacterized protein</fullName>
    </submittedName>
</protein>
<proteinExistence type="predicted"/>
<evidence type="ECO:0000313" key="2">
    <source>
        <dbReference type="Proteomes" id="UP000011116"/>
    </source>
</evidence>
<name>A0A8I6XYT3_HORVV</name>
<dbReference type="Gramene" id="HORVU.MOREX.r2.5HG0375250.1">
    <property type="protein sequence ID" value="HORVU.MOREX.r2.5HG0375250.1.CDS.1"/>
    <property type="gene ID" value="HORVU.MOREX.r2.5HG0375250"/>
</dbReference>
<evidence type="ECO:0000313" key="1">
    <source>
        <dbReference type="EnsemblPlants" id="HORVU.MOREX.r3.5HG0453240.1.CDS1"/>
    </source>
</evidence>
<sequence length="64" mass="7096">MVACVIVEFVSCYYLSRAYFVMNTKLLTPQCLCLCFQNEAVIRACTQAESSSTSNTAATSEKQQ</sequence>
<accession>A0A8I6XYT3</accession>
<keyword evidence="2" id="KW-1185">Reference proteome</keyword>
<dbReference type="Proteomes" id="UP000011116">
    <property type="component" value="Chromosome 5H"/>
</dbReference>
<reference evidence="1" key="2">
    <citation type="submission" date="2020-10" db="EMBL/GenBank/DDBJ databases">
        <authorList>
            <person name="Scholz U."/>
            <person name="Mascher M."/>
            <person name="Fiebig A."/>
        </authorList>
    </citation>
    <scope>NUCLEOTIDE SEQUENCE [LARGE SCALE GENOMIC DNA]</scope>
    <source>
        <strain evidence="1">cv. Morex</strain>
    </source>
</reference>
<dbReference type="EnsemblPlants" id="HORVU.MOREX.r3.5HG0453240.1">
    <property type="protein sequence ID" value="HORVU.MOREX.r3.5HG0453240.1.CDS1"/>
    <property type="gene ID" value="HORVU.MOREX.r3.5HG0453240"/>
</dbReference>